<reference evidence="3" key="1">
    <citation type="journal article" date="2023" name="Commun. Biol.">
        <title>Genome analysis of Parmales, the sister group of diatoms, reveals the evolutionary specialization of diatoms from phago-mixotrophs to photoautotrophs.</title>
        <authorList>
            <person name="Ban H."/>
            <person name="Sato S."/>
            <person name="Yoshikawa S."/>
            <person name="Yamada K."/>
            <person name="Nakamura Y."/>
            <person name="Ichinomiya M."/>
            <person name="Sato N."/>
            <person name="Blanc-Mathieu R."/>
            <person name="Endo H."/>
            <person name="Kuwata A."/>
            <person name="Ogata H."/>
        </authorList>
    </citation>
    <scope>NUCLEOTIDE SEQUENCE [LARGE SCALE GENOMIC DNA]</scope>
    <source>
        <strain evidence="3">NIES 3700</strain>
    </source>
</reference>
<dbReference type="Proteomes" id="UP001165122">
    <property type="component" value="Unassembled WGS sequence"/>
</dbReference>
<dbReference type="Gene3D" id="3.40.50.720">
    <property type="entry name" value="NAD(P)-binding Rossmann-like Domain"/>
    <property type="match status" value="1"/>
</dbReference>
<feature type="region of interest" description="Disordered" evidence="1">
    <location>
        <begin position="636"/>
        <end position="659"/>
    </location>
</feature>
<dbReference type="SUPFAM" id="SSF51735">
    <property type="entry name" value="NAD(P)-binding Rossmann-fold domains"/>
    <property type="match status" value="1"/>
</dbReference>
<feature type="compositionally biased region" description="Acidic residues" evidence="1">
    <location>
        <begin position="533"/>
        <end position="547"/>
    </location>
</feature>
<dbReference type="OrthoDB" id="10262413at2759"/>
<name>A0A9W6Z6Z6_9STRA</name>
<proteinExistence type="predicted"/>
<comment type="caution">
    <text evidence="2">The sequence shown here is derived from an EMBL/GenBank/DDBJ whole genome shotgun (WGS) entry which is preliminary data.</text>
</comment>
<feature type="region of interest" description="Disordered" evidence="1">
    <location>
        <begin position="527"/>
        <end position="559"/>
    </location>
</feature>
<organism evidence="2 3">
    <name type="scientific">Triparma laevis f. longispina</name>
    <dbReference type="NCBI Taxonomy" id="1714387"/>
    <lineage>
        <taxon>Eukaryota</taxon>
        <taxon>Sar</taxon>
        <taxon>Stramenopiles</taxon>
        <taxon>Ochrophyta</taxon>
        <taxon>Bolidophyceae</taxon>
        <taxon>Parmales</taxon>
        <taxon>Triparmaceae</taxon>
        <taxon>Triparma</taxon>
    </lineage>
</organism>
<dbReference type="EMBL" id="BRXW01000351">
    <property type="protein sequence ID" value="GMH46921.1"/>
    <property type="molecule type" value="Genomic_DNA"/>
</dbReference>
<feature type="compositionally biased region" description="Low complexity" evidence="1">
    <location>
        <begin position="636"/>
        <end position="658"/>
    </location>
</feature>
<evidence type="ECO:0000313" key="3">
    <source>
        <dbReference type="Proteomes" id="UP001165122"/>
    </source>
</evidence>
<dbReference type="InterPro" id="IPR036291">
    <property type="entry name" value="NAD(P)-bd_dom_sf"/>
</dbReference>
<evidence type="ECO:0000313" key="2">
    <source>
        <dbReference type="EMBL" id="GMH46921.1"/>
    </source>
</evidence>
<accession>A0A9W6Z6Z6</accession>
<keyword evidence="3" id="KW-1185">Reference proteome</keyword>
<feature type="compositionally biased region" description="Acidic residues" evidence="1">
    <location>
        <begin position="418"/>
        <end position="431"/>
    </location>
</feature>
<feature type="compositionally biased region" description="Basic and acidic residues" evidence="1">
    <location>
        <begin position="432"/>
        <end position="454"/>
    </location>
</feature>
<dbReference type="AlphaFoldDB" id="A0A9W6Z6Z6"/>
<gene>
    <name evidence="2" type="ORF">TrLO_g2540</name>
</gene>
<feature type="region of interest" description="Disordered" evidence="1">
    <location>
        <begin position="418"/>
        <end position="466"/>
    </location>
</feature>
<sequence length="782" mass="86424">MSKFCFTSNLNSYSSTIITSLLSNNGYTISGINTGGDPPFPCQSISPTDKKTRSQLIQSASVIILILDSTTTSIEDDILSALKFTTFKKPTNLIVISTLGTWGNTLSSESNPISCTSYTERIPLKKYTENKRLEDFALSLSNQNLQTNILTPGILYGLGESSFFMTFKDAWLHQNVPVLVPSVVSGEGGNRLPTCGVRELAGAVLSICETESSGLDKMFLLCDETQSTLSEITKKISENLNGTSQTRIMSSTSYESVLFEHPEFALLNINLIVDGSTSPLPMNNKSILESLPKVCEEFISCRGLEAMKIVLMAPVGNELKELAGELKGMYSLPLLTRRTVVDIVMKGEEGSNNIRDEVAKIWDAEEGGKDATKIPDKLLARCFRHCLDSGTCKSHGYVMYDFPETENDGYIMWSDEPETVEGEEKEEEEPVEEKKGKKDEKKGKKGKESPRDEPVEPVEPIVKFPLNPKKGPTHILNFPASDEYLFKLNGASPIASEGGAEPVVSEAGLKYKEMLEGYRRKVASFGARPPMATEEEKETKEDEEEGKEETKKEPEEEEQIFKSLPEWLEDKFSCKLASFPCDEKCAEELSLPVLDSTQQTSYITEFIEEGSVPGIVFMNAKSTKVKGDVNDFPSTVTADTTTTAPASTEPVAPPTTTSNDDYVDVLPHVKVYNDVSIEEAEEIQSFIDEYKNYCSQNVMKQVTLGMMEILKIKSDPTVDVIDTLADFLISEGKKLEKDGEEKARNQFDAVLKHVDEMSSRLIEGRDDSTIAGTVFSNFSSKV</sequence>
<protein>
    <submittedName>
        <fullName evidence="2">Uncharacterized protein</fullName>
    </submittedName>
</protein>
<evidence type="ECO:0000256" key="1">
    <source>
        <dbReference type="SAM" id="MobiDB-lite"/>
    </source>
</evidence>